<sequence>MKAVVYDGPRTVSVKEVPDARIERPTDALVRITTTNICGSDLHMYDGRTDLQPGMVLGHENMGEVIEVGEGVDLVKVGDIVCPPFNVSCGACANCNQGLTAYCLVANPAPGMAGAAYGYADMGPYAGGQAELLRVPWADFNCLVLPPDARGMSRQKDYVMLSDIFPTGWHATELACVQPGDSVAVYGAGPVGLLAAYSAIIKGANKVMVVDRHPDRLRLAEQIGAIPIDDSKVSPVDQILEQTGGWARTAAARPSVTRRTTRVARRSRR</sequence>
<organism evidence="10">
    <name type="scientific">Micromonospora sp. HUAS YX12</name>
    <dbReference type="NCBI Taxonomy" id="3156396"/>
    <lineage>
        <taxon>Bacteria</taxon>
        <taxon>Bacillati</taxon>
        <taxon>Actinomycetota</taxon>
        <taxon>Actinomycetes</taxon>
        <taxon>Micromonosporales</taxon>
        <taxon>Micromonosporaceae</taxon>
        <taxon>Micromonospora</taxon>
    </lineage>
</organism>
<dbReference type="PANTHER" id="PTHR42813:SF3">
    <property type="entry name" value="GLUTATHIONE-INDEPENDENT FORMALDEHYDE DEHYDROGENASE"/>
    <property type="match status" value="1"/>
</dbReference>
<comment type="cofactor">
    <cofactor evidence="1 7">
        <name>Zn(2+)</name>
        <dbReference type="ChEBI" id="CHEBI:29105"/>
    </cofactor>
</comment>
<evidence type="ECO:0000313" key="10">
    <source>
        <dbReference type="EMBL" id="XBT83607.1"/>
    </source>
</evidence>
<feature type="domain" description="Alcohol dehydrogenase-like N-terminal" evidence="9">
    <location>
        <begin position="25"/>
        <end position="139"/>
    </location>
</feature>
<feature type="domain" description="Alcohol dehydrogenase-like C-terminal" evidence="8">
    <location>
        <begin position="190"/>
        <end position="245"/>
    </location>
</feature>
<keyword evidence="5" id="KW-0560">Oxidoreductase</keyword>
<dbReference type="PANTHER" id="PTHR42813">
    <property type="entry name" value="ZINC-TYPE ALCOHOL DEHYDROGENASE-LIKE"/>
    <property type="match status" value="1"/>
</dbReference>
<evidence type="ECO:0000256" key="6">
    <source>
        <dbReference type="ARBA" id="ARBA00023027"/>
    </source>
</evidence>
<dbReference type="EMBL" id="CP157974">
    <property type="protein sequence ID" value="XBT83607.1"/>
    <property type="molecule type" value="Genomic_DNA"/>
</dbReference>
<evidence type="ECO:0000256" key="1">
    <source>
        <dbReference type="ARBA" id="ARBA00001947"/>
    </source>
</evidence>
<evidence type="ECO:0000256" key="5">
    <source>
        <dbReference type="ARBA" id="ARBA00023002"/>
    </source>
</evidence>
<evidence type="ECO:0000256" key="3">
    <source>
        <dbReference type="ARBA" id="ARBA00022723"/>
    </source>
</evidence>
<keyword evidence="6" id="KW-0520">NAD</keyword>
<dbReference type="Pfam" id="PF08240">
    <property type="entry name" value="ADH_N"/>
    <property type="match status" value="1"/>
</dbReference>
<evidence type="ECO:0000256" key="4">
    <source>
        <dbReference type="ARBA" id="ARBA00022833"/>
    </source>
</evidence>
<dbReference type="InterPro" id="IPR011032">
    <property type="entry name" value="GroES-like_sf"/>
</dbReference>
<reference evidence="10" key="1">
    <citation type="submission" date="2024-06" db="EMBL/GenBank/DDBJ databases">
        <title>Micromonospora sp. strain HUAS YX12 genome sequences.</title>
        <authorList>
            <person name="Mo P."/>
        </authorList>
    </citation>
    <scope>NUCLEOTIDE SEQUENCE</scope>
    <source>
        <strain evidence="10">HUAS YX12</strain>
    </source>
</reference>
<evidence type="ECO:0000256" key="2">
    <source>
        <dbReference type="ARBA" id="ARBA00008072"/>
    </source>
</evidence>
<comment type="similarity">
    <text evidence="2 7">Belongs to the zinc-containing alcohol dehydrogenase family.</text>
</comment>
<keyword evidence="4 7" id="KW-0862">Zinc</keyword>
<accession>A0AAU7R5L7</accession>
<protein>
    <submittedName>
        <fullName evidence="10">Alcohol dehydrogenase catalytic domain-containing protein</fullName>
    </submittedName>
</protein>
<evidence type="ECO:0000259" key="9">
    <source>
        <dbReference type="Pfam" id="PF08240"/>
    </source>
</evidence>
<dbReference type="SUPFAM" id="SSF50129">
    <property type="entry name" value="GroES-like"/>
    <property type="match status" value="1"/>
</dbReference>
<dbReference type="Pfam" id="PF00107">
    <property type="entry name" value="ADH_zinc_N"/>
    <property type="match status" value="1"/>
</dbReference>
<dbReference type="Gene3D" id="3.90.180.10">
    <property type="entry name" value="Medium-chain alcohol dehydrogenases, catalytic domain"/>
    <property type="match status" value="1"/>
</dbReference>
<gene>
    <name evidence="10" type="ORF">ABIH81_09135</name>
</gene>
<dbReference type="GO" id="GO:0016491">
    <property type="term" value="F:oxidoreductase activity"/>
    <property type="evidence" value="ECO:0007669"/>
    <property type="project" value="UniProtKB-KW"/>
</dbReference>
<dbReference type="SUPFAM" id="SSF51735">
    <property type="entry name" value="NAD(P)-binding Rossmann-fold domains"/>
    <property type="match status" value="1"/>
</dbReference>
<proteinExistence type="inferred from homology"/>
<dbReference type="InterPro" id="IPR002328">
    <property type="entry name" value="ADH_Zn_CS"/>
</dbReference>
<evidence type="ECO:0000256" key="7">
    <source>
        <dbReference type="RuleBase" id="RU361277"/>
    </source>
</evidence>
<dbReference type="AlphaFoldDB" id="A0AAU7R5L7"/>
<dbReference type="InterPro" id="IPR013154">
    <property type="entry name" value="ADH-like_N"/>
</dbReference>
<dbReference type="Gene3D" id="3.40.50.720">
    <property type="entry name" value="NAD(P)-binding Rossmann-like Domain"/>
    <property type="match status" value="1"/>
</dbReference>
<dbReference type="RefSeq" id="WP_349879884.1">
    <property type="nucleotide sequence ID" value="NZ_CP157974.1"/>
</dbReference>
<dbReference type="GO" id="GO:0008270">
    <property type="term" value="F:zinc ion binding"/>
    <property type="evidence" value="ECO:0007669"/>
    <property type="project" value="InterPro"/>
</dbReference>
<dbReference type="InterPro" id="IPR036291">
    <property type="entry name" value="NAD(P)-bd_dom_sf"/>
</dbReference>
<keyword evidence="3 7" id="KW-0479">Metal-binding</keyword>
<dbReference type="PROSITE" id="PS00059">
    <property type="entry name" value="ADH_ZINC"/>
    <property type="match status" value="1"/>
</dbReference>
<evidence type="ECO:0000259" key="8">
    <source>
        <dbReference type="Pfam" id="PF00107"/>
    </source>
</evidence>
<dbReference type="InterPro" id="IPR013149">
    <property type="entry name" value="ADH-like_C"/>
</dbReference>
<name>A0AAU7R5L7_9ACTN</name>